<feature type="region of interest" description="Disordered" evidence="1">
    <location>
        <begin position="65"/>
        <end position="86"/>
    </location>
</feature>
<organism evidence="3">
    <name type="scientific">Agrobacterium albertimagni</name>
    <dbReference type="NCBI Taxonomy" id="147266"/>
    <lineage>
        <taxon>Bacteria</taxon>
        <taxon>Pseudomonadati</taxon>
        <taxon>Pseudomonadota</taxon>
        <taxon>Alphaproteobacteria</taxon>
        <taxon>Hyphomicrobiales</taxon>
        <taxon>Rhizobiaceae</taxon>
        <taxon>Rhizobium/Agrobacterium group</taxon>
        <taxon>Agrobacterium</taxon>
    </lineage>
</organism>
<accession>A0A7C1T8B3</accession>
<feature type="compositionally biased region" description="Polar residues" evidence="1">
    <location>
        <begin position="76"/>
        <end position="86"/>
    </location>
</feature>
<feature type="domain" description="Winged helix-turn helix" evidence="2">
    <location>
        <begin position="13"/>
        <end position="61"/>
    </location>
</feature>
<protein>
    <submittedName>
        <fullName evidence="3">Winged helix-turn-helix domain-containing protein</fullName>
    </submittedName>
</protein>
<dbReference type="EMBL" id="DSKI01000591">
    <property type="protein sequence ID" value="HEB44305.1"/>
    <property type="molecule type" value="Genomic_DNA"/>
</dbReference>
<sequence length="86" mass="9955">MEGSWVSGQRLCDLAQWIWEGSRISVSEEALGREVRAMWYRRLSARPRHHAQHPDAAEALKKLHRRCGRNRRRPRQGQSDGNVVPG</sequence>
<feature type="compositionally biased region" description="Basic residues" evidence="1">
    <location>
        <begin position="65"/>
        <end position="75"/>
    </location>
</feature>
<dbReference type="AlphaFoldDB" id="A0A7C1T8B3"/>
<evidence type="ECO:0000313" key="3">
    <source>
        <dbReference type="EMBL" id="HEB44305.1"/>
    </source>
</evidence>
<evidence type="ECO:0000259" key="2">
    <source>
        <dbReference type="Pfam" id="PF13592"/>
    </source>
</evidence>
<reference evidence="3" key="1">
    <citation type="journal article" date="2020" name="mSystems">
        <title>Genome- and Community-Level Interaction Insights into Carbon Utilization and Element Cycling Functions of Hydrothermarchaeota in Hydrothermal Sediment.</title>
        <authorList>
            <person name="Zhou Z."/>
            <person name="Liu Y."/>
            <person name="Xu W."/>
            <person name="Pan J."/>
            <person name="Luo Z.H."/>
            <person name="Li M."/>
        </authorList>
    </citation>
    <scope>NUCLEOTIDE SEQUENCE [LARGE SCALE GENOMIC DNA]</scope>
    <source>
        <strain evidence="3">SpSt-243</strain>
    </source>
</reference>
<dbReference type="InterPro" id="IPR025959">
    <property type="entry name" value="Winged_HTH_dom"/>
</dbReference>
<dbReference type="Pfam" id="PF13592">
    <property type="entry name" value="HTH_33"/>
    <property type="match status" value="1"/>
</dbReference>
<gene>
    <name evidence="3" type="ORF">ENP70_11570</name>
</gene>
<proteinExistence type="predicted"/>
<comment type="caution">
    <text evidence="3">The sequence shown here is derived from an EMBL/GenBank/DDBJ whole genome shotgun (WGS) entry which is preliminary data.</text>
</comment>
<evidence type="ECO:0000256" key="1">
    <source>
        <dbReference type="SAM" id="MobiDB-lite"/>
    </source>
</evidence>
<name>A0A7C1T8B3_9HYPH</name>